<dbReference type="EMBL" id="PXZO01000027">
    <property type="protein sequence ID" value="PSK09441.1"/>
    <property type="molecule type" value="Genomic_DNA"/>
</dbReference>
<dbReference type="Proteomes" id="UP000241645">
    <property type="component" value="Unassembled WGS sequence"/>
</dbReference>
<gene>
    <name evidence="1" type="ORF">C7R92_15495</name>
</gene>
<protein>
    <submittedName>
        <fullName evidence="1">Uncharacterized protein</fullName>
    </submittedName>
</protein>
<proteinExistence type="predicted"/>
<comment type="caution">
    <text evidence="1">The sequence shown here is derived from an EMBL/GenBank/DDBJ whole genome shotgun (WGS) entry which is preliminary data.</text>
</comment>
<organism evidence="1 2">
    <name type="scientific">Brevibacillus porteri</name>
    <dbReference type="NCBI Taxonomy" id="2126350"/>
    <lineage>
        <taxon>Bacteria</taxon>
        <taxon>Bacillati</taxon>
        <taxon>Bacillota</taxon>
        <taxon>Bacilli</taxon>
        <taxon>Bacillales</taxon>
        <taxon>Paenibacillaceae</taxon>
        <taxon>Brevibacillus</taxon>
    </lineage>
</organism>
<evidence type="ECO:0000313" key="2">
    <source>
        <dbReference type="Proteomes" id="UP000241645"/>
    </source>
</evidence>
<evidence type="ECO:0000313" key="1">
    <source>
        <dbReference type="EMBL" id="PSK09441.1"/>
    </source>
</evidence>
<accession>A0ABX5FP04</accession>
<keyword evidence="2" id="KW-1185">Reference proteome</keyword>
<sequence length="107" mass="11911">MVRRAKSEKADPYKITVKGISYSFTSEVWERTGTRGGDDSVEAVVYIDTARSVPIGYMGGQAFLYDDNGTLKTASSMEYNDSEVAGWTGYSPRIITPGRYYAQSDWI</sequence>
<name>A0ABX5FP04_9BACL</name>
<reference evidence="1 2" key="1">
    <citation type="submission" date="2018-03" db="EMBL/GenBank/DDBJ databases">
        <title>Brevisbacillus phylogenomics.</title>
        <authorList>
            <person name="Dunlap C."/>
        </authorList>
    </citation>
    <scope>NUCLEOTIDE SEQUENCE [LARGE SCALE GENOMIC DNA]</scope>
    <source>
        <strain evidence="1 2">NRRL B-41110</strain>
    </source>
</reference>